<dbReference type="EMBL" id="CAJVPP010005100">
    <property type="protein sequence ID" value="CAG8659888.1"/>
    <property type="molecule type" value="Genomic_DNA"/>
</dbReference>
<reference evidence="1" key="1">
    <citation type="submission" date="2021-06" db="EMBL/GenBank/DDBJ databases">
        <authorList>
            <person name="Kallberg Y."/>
            <person name="Tangrot J."/>
            <person name="Rosling A."/>
        </authorList>
    </citation>
    <scope>NUCLEOTIDE SEQUENCE</scope>
    <source>
        <strain evidence="1">87-6 pot B 2015</strain>
    </source>
</reference>
<proteinExistence type="predicted"/>
<dbReference type="AlphaFoldDB" id="A0A9N9E2A7"/>
<gene>
    <name evidence="1" type="ORF">FMOSSE_LOCUS11886</name>
</gene>
<evidence type="ECO:0000313" key="2">
    <source>
        <dbReference type="Proteomes" id="UP000789375"/>
    </source>
</evidence>
<keyword evidence="2" id="KW-1185">Reference proteome</keyword>
<organism evidence="1 2">
    <name type="scientific">Funneliformis mosseae</name>
    <name type="common">Endomycorrhizal fungus</name>
    <name type="synonym">Glomus mosseae</name>
    <dbReference type="NCBI Taxonomy" id="27381"/>
    <lineage>
        <taxon>Eukaryota</taxon>
        <taxon>Fungi</taxon>
        <taxon>Fungi incertae sedis</taxon>
        <taxon>Mucoromycota</taxon>
        <taxon>Glomeromycotina</taxon>
        <taxon>Glomeromycetes</taxon>
        <taxon>Glomerales</taxon>
        <taxon>Glomeraceae</taxon>
        <taxon>Funneliformis</taxon>
    </lineage>
</organism>
<comment type="caution">
    <text evidence="1">The sequence shown here is derived from an EMBL/GenBank/DDBJ whole genome shotgun (WGS) entry which is preliminary data.</text>
</comment>
<accession>A0A9N9E2A7</accession>
<protein>
    <submittedName>
        <fullName evidence="1">11070_t:CDS:1</fullName>
    </submittedName>
</protein>
<evidence type="ECO:0000313" key="1">
    <source>
        <dbReference type="EMBL" id="CAG8659888.1"/>
    </source>
</evidence>
<name>A0A9N9E2A7_FUNMO</name>
<sequence length="49" mass="5536">MSQLGSVSAGFRLLVRTISLEKYHRRLGQLLQEQQLSIFRTATTDDSAL</sequence>
<dbReference type="Proteomes" id="UP000789375">
    <property type="component" value="Unassembled WGS sequence"/>
</dbReference>